<evidence type="ECO:0000313" key="2">
    <source>
        <dbReference type="Proteomes" id="UP001060336"/>
    </source>
</evidence>
<protein>
    <submittedName>
        <fullName evidence="1">Type II toxin-antitoxin system RelE/ParE family toxin</fullName>
    </submittedName>
</protein>
<organism evidence="1 2">
    <name type="scientific">Nisaea acidiphila</name>
    <dbReference type="NCBI Taxonomy" id="1862145"/>
    <lineage>
        <taxon>Bacteria</taxon>
        <taxon>Pseudomonadati</taxon>
        <taxon>Pseudomonadota</taxon>
        <taxon>Alphaproteobacteria</taxon>
        <taxon>Rhodospirillales</taxon>
        <taxon>Thalassobaculaceae</taxon>
        <taxon>Nisaea</taxon>
    </lineage>
</organism>
<name>A0A9J7AZU6_9PROT</name>
<dbReference type="AlphaFoldDB" id="A0A9J7AZU6"/>
<gene>
    <name evidence="1" type="ORF">NUH88_09615</name>
</gene>
<proteinExistence type="predicted"/>
<dbReference type="Proteomes" id="UP001060336">
    <property type="component" value="Chromosome"/>
</dbReference>
<reference evidence="1" key="1">
    <citation type="submission" date="2022-08" db="EMBL/GenBank/DDBJ databases">
        <title>Nisaea acidiphila sp. nov., isolated from a marine algal debris and emended description of the genus Nisaea Urios et al. 2008.</title>
        <authorList>
            <person name="Kwon K."/>
        </authorList>
    </citation>
    <scope>NUCLEOTIDE SEQUENCE</scope>
    <source>
        <strain evidence="1">MEBiC11861</strain>
    </source>
</reference>
<sequence length="106" mass="12258">MKWRLEIDARAAKELRTFPADIKARILRIGELLTEFGPENVGQPHVRHLKDKLWEIRASGRDGIGRALYFITEGRRIVILSVFIKKTRKAPDRETAKAIKRMLDHG</sequence>
<evidence type="ECO:0000313" key="1">
    <source>
        <dbReference type="EMBL" id="UUX51945.1"/>
    </source>
</evidence>
<keyword evidence="2" id="KW-1185">Reference proteome</keyword>
<dbReference type="Pfam" id="PF05973">
    <property type="entry name" value="Gp49"/>
    <property type="match status" value="1"/>
</dbReference>
<dbReference type="Gene3D" id="3.30.2310.20">
    <property type="entry name" value="RelE-like"/>
    <property type="match status" value="1"/>
</dbReference>
<accession>A0A9J7AZU6</accession>
<dbReference type="InterPro" id="IPR035093">
    <property type="entry name" value="RelE/ParE_toxin_dom_sf"/>
</dbReference>
<dbReference type="KEGG" id="naci:NUH88_09615"/>
<dbReference type="RefSeq" id="WP_257771718.1">
    <property type="nucleotide sequence ID" value="NZ_CP102480.1"/>
</dbReference>
<dbReference type="InterPro" id="IPR009241">
    <property type="entry name" value="HigB-like"/>
</dbReference>
<dbReference type="EMBL" id="CP102480">
    <property type="protein sequence ID" value="UUX51945.1"/>
    <property type="molecule type" value="Genomic_DNA"/>
</dbReference>
<dbReference type="SUPFAM" id="SSF143011">
    <property type="entry name" value="RelE-like"/>
    <property type="match status" value="1"/>
</dbReference>